<evidence type="ECO:0000313" key="2">
    <source>
        <dbReference type="EMBL" id="GFJ95511.1"/>
    </source>
</evidence>
<feature type="transmembrane region" description="Helical" evidence="1">
    <location>
        <begin position="21"/>
        <end position="38"/>
    </location>
</feature>
<organism evidence="2 3">
    <name type="scientific">Phytohabitans rumicis</name>
    <dbReference type="NCBI Taxonomy" id="1076125"/>
    <lineage>
        <taxon>Bacteria</taxon>
        <taxon>Bacillati</taxon>
        <taxon>Actinomycetota</taxon>
        <taxon>Actinomycetes</taxon>
        <taxon>Micromonosporales</taxon>
        <taxon>Micromonosporaceae</taxon>
    </lineage>
</organism>
<keyword evidence="1" id="KW-1133">Transmembrane helix</keyword>
<keyword evidence="1" id="KW-0472">Membrane</keyword>
<gene>
    <name evidence="2" type="ORF">Prum_091530</name>
</gene>
<reference evidence="2 3" key="2">
    <citation type="submission" date="2020-03" db="EMBL/GenBank/DDBJ databases">
        <authorList>
            <person name="Ichikawa N."/>
            <person name="Kimura A."/>
            <person name="Kitahashi Y."/>
            <person name="Uohara A."/>
        </authorList>
    </citation>
    <scope>NUCLEOTIDE SEQUENCE [LARGE SCALE GENOMIC DNA]</scope>
    <source>
        <strain evidence="2 3">NBRC 108638</strain>
    </source>
</reference>
<evidence type="ECO:0000313" key="3">
    <source>
        <dbReference type="Proteomes" id="UP000482960"/>
    </source>
</evidence>
<evidence type="ECO:0000256" key="1">
    <source>
        <dbReference type="SAM" id="Phobius"/>
    </source>
</evidence>
<dbReference type="EMBL" id="BLPG01000001">
    <property type="protein sequence ID" value="GFJ95511.1"/>
    <property type="molecule type" value="Genomic_DNA"/>
</dbReference>
<reference evidence="2 3" key="1">
    <citation type="submission" date="2020-03" db="EMBL/GenBank/DDBJ databases">
        <title>Whole genome shotgun sequence of Phytohabitans rumicis NBRC 108638.</title>
        <authorList>
            <person name="Komaki H."/>
            <person name="Tamura T."/>
        </authorList>
    </citation>
    <scope>NUCLEOTIDE SEQUENCE [LARGE SCALE GENOMIC DNA]</scope>
    <source>
        <strain evidence="2 3">NBRC 108638</strain>
    </source>
</reference>
<dbReference type="AlphaFoldDB" id="A0A6V8LKP2"/>
<protein>
    <submittedName>
        <fullName evidence="2">Uncharacterized protein</fullName>
    </submittedName>
</protein>
<keyword evidence="3" id="KW-1185">Reference proteome</keyword>
<proteinExistence type="predicted"/>
<dbReference type="Proteomes" id="UP000482960">
    <property type="component" value="Unassembled WGS sequence"/>
</dbReference>
<accession>A0A6V8LKP2</accession>
<name>A0A6V8LKP2_9ACTN</name>
<comment type="caution">
    <text evidence="2">The sequence shown here is derived from an EMBL/GenBank/DDBJ whole genome shotgun (WGS) entry which is preliminary data.</text>
</comment>
<feature type="transmembrane region" description="Helical" evidence="1">
    <location>
        <begin position="44"/>
        <end position="61"/>
    </location>
</feature>
<sequence>MVKQAPQRRGGWRPPGWRRNPKAYGLSVAGGVLILVGLAVFDMLWLVLVGFGLTLAGLLVARRS</sequence>
<keyword evidence="1" id="KW-0812">Transmembrane</keyword>